<dbReference type="Pfam" id="PF01636">
    <property type="entry name" value="APH"/>
    <property type="match status" value="1"/>
</dbReference>
<reference evidence="3" key="1">
    <citation type="submission" date="2010-05" db="EMBL/GenBank/DDBJ databases">
        <title>The Genome Sequence of Magnaporthe poae strain ATCC 64411.</title>
        <authorList>
            <consortium name="The Broad Institute Genome Sequencing Platform"/>
            <consortium name="Broad Institute Genome Sequencing Center for Infectious Disease"/>
            <person name="Ma L.-J."/>
            <person name="Dead R."/>
            <person name="Young S."/>
            <person name="Zeng Q."/>
            <person name="Koehrsen M."/>
            <person name="Alvarado L."/>
            <person name="Berlin A."/>
            <person name="Chapman S.B."/>
            <person name="Chen Z."/>
            <person name="Freedman E."/>
            <person name="Gellesch M."/>
            <person name="Goldberg J."/>
            <person name="Griggs A."/>
            <person name="Gujja S."/>
            <person name="Heilman E.R."/>
            <person name="Heiman D."/>
            <person name="Hepburn T."/>
            <person name="Howarth C."/>
            <person name="Jen D."/>
            <person name="Larson L."/>
            <person name="Mehta T."/>
            <person name="Neiman D."/>
            <person name="Pearson M."/>
            <person name="Roberts A."/>
            <person name="Saif S."/>
            <person name="Shea T."/>
            <person name="Shenoy N."/>
            <person name="Sisk P."/>
            <person name="Stolte C."/>
            <person name="Sykes S."/>
            <person name="Walk T."/>
            <person name="White J."/>
            <person name="Yandava C."/>
            <person name="Haas B."/>
            <person name="Nusbaum C."/>
            <person name="Birren B."/>
        </authorList>
    </citation>
    <scope>NUCLEOTIDE SEQUENCE</scope>
    <source>
        <strain evidence="3">ATCC 64411</strain>
    </source>
</reference>
<dbReference type="AlphaFoldDB" id="A0A0C4E7N5"/>
<evidence type="ECO:0000313" key="5">
    <source>
        <dbReference type="Proteomes" id="UP000011715"/>
    </source>
</evidence>
<feature type="region of interest" description="Disordered" evidence="1">
    <location>
        <begin position="1"/>
        <end position="23"/>
    </location>
</feature>
<dbReference type="SUPFAM" id="SSF56112">
    <property type="entry name" value="Protein kinase-like (PK-like)"/>
    <property type="match status" value="1"/>
</dbReference>
<feature type="domain" description="Aminoglycoside phosphotransferase" evidence="2">
    <location>
        <begin position="52"/>
        <end position="225"/>
    </location>
</feature>
<dbReference type="PANTHER" id="PTHR21310:SF58">
    <property type="entry name" value="AMINOGLYCOSIDE PHOSPHOTRANSFERASE DOMAIN-CONTAINING PROTEIN"/>
    <property type="match status" value="1"/>
</dbReference>
<dbReference type="OMA" id="HERRIAC"/>
<dbReference type="CDD" id="cd05120">
    <property type="entry name" value="APH_ChoK_like"/>
    <property type="match status" value="1"/>
</dbReference>
<protein>
    <recommendedName>
        <fullName evidence="2">Aminoglycoside phosphotransferase domain-containing protein</fullName>
    </recommendedName>
</protein>
<evidence type="ECO:0000259" key="2">
    <source>
        <dbReference type="Pfam" id="PF01636"/>
    </source>
</evidence>
<dbReference type="Gene3D" id="3.90.1200.10">
    <property type="match status" value="1"/>
</dbReference>
<dbReference type="EnsemblFungi" id="MAPG_08551T0">
    <property type="protein sequence ID" value="MAPG_08551T0"/>
    <property type="gene ID" value="MAPG_08551"/>
</dbReference>
<reference evidence="4" key="5">
    <citation type="submission" date="2015-06" db="UniProtKB">
        <authorList>
            <consortium name="EnsemblFungi"/>
        </authorList>
    </citation>
    <scope>IDENTIFICATION</scope>
    <source>
        <strain evidence="4">ATCC 64411</strain>
    </source>
</reference>
<gene>
    <name evidence="3" type="ORF">MAPG_08551</name>
</gene>
<dbReference type="InterPro" id="IPR002575">
    <property type="entry name" value="Aminoglycoside_PTrfase"/>
</dbReference>
<dbReference type="PANTHER" id="PTHR21310">
    <property type="entry name" value="AMINOGLYCOSIDE PHOSPHOTRANSFERASE-RELATED-RELATED"/>
    <property type="match status" value="1"/>
</dbReference>
<reference evidence="4" key="4">
    <citation type="journal article" date="2015" name="G3 (Bethesda)">
        <title>Genome sequences of three phytopathogenic species of the Magnaporthaceae family of fungi.</title>
        <authorList>
            <person name="Okagaki L.H."/>
            <person name="Nunes C.C."/>
            <person name="Sailsbery J."/>
            <person name="Clay B."/>
            <person name="Brown D."/>
            <person name="John T."/>
            <person name="Oh Y."/>
            <person name="Young N."/>
            <person name="Fitzgerald M."/>
            <person name="Haas B.J."/>
            <person name="Zeng Q."/>
            <person name="Young S."/>
            <person name="Adiconis X."/>
            <person name="Fan L."/>
            <person name="Levin J.Z."/>
            <person name="Mitchell T.K."/>
            <person name="Okubara P.A."/>
            <person name="Farman M.L."/>
            <person name="Kohn L.M."/>
            <person name="Birren B."/>
            <person name="Ma L.-J."/>
            <person name="Dean R.A."/>
        </authorList>
    </citation>
    <scope>NUCLEOTIDE SEQUENCE</scope>
    <source>
        <strain evidence="4">ATCC 64411 / 73-15</strain>
    </source>
</reference>
<evidence type="ECO:0000313" key="3">
    <source>
        <dbReference type="EMBL" id="KLU89580.1"/>
    </source>
</evidence>
<organism evidence="4 5">
    <name type="scientific">Magnaporthiopsis poae (strain ATCC 64411 / 73-15)</name>
    <name type="common">Kentucky bluegrass fungus</name>
    <name type="synonym">Magnaporthe poae</name>
    <dbReference type="NCBI Taxonomy" id="644358"/>
    <lineage>
        <taxon>Eukaryota</taxon>
        <taxon>Fungi</taxon>
        <taxon>Dikarya</taxon>
        <taxon>Ascomycota</taxon>
        <taxon>Pezizomycotina</taxon>
        <taxon>Sordariomycetes</taxon>
        <taxon>Sordariomycetidae</taxon>
        <taxon>Magnaporthales</taxon>
        <taxon>Magnaporthaceae</taxon>
        <taxon>Magnaporthiopsis</taxon>
    </lineage>
</organism>
<dbReference type="InterPro" id="IPR011009">
    <property type="entry name" value="Kinase-like_dom_sf"/>
</dbReference>
<dbReference type="Proteomes" id="UP000011715">
    <property type="component" value="Unassembled WGS sequence"/>
</dbReference>
<sequence length="282" mass="31953">MGSKGYYTLDNAPETPPRSEPLRPNKFTKILEINDGPNTRVIYWIGGAIFKVTVARPNKFVNPTPEHTTLKWLEQENVTARTGVRIPRLIKQYEFDGWSYMFTERLPYRTLLSAWPGMTEAEEEASVQAIANVCRNLAEQFEISGRRKSGPMGVDNGQAPDPFLRPHERRIACTPESQRRTCEAMGMDCSTLVFAHNDLHGGNVMVDEENRVLGFIDWENAGYVPREWIRTKCQVSVAYQRTGSGDYASRLDDALERLGFPEATAGYRKWKGKKKDAADDGE</sequence>
<reference evidence="5" key="2">
    <citation type="submission" date="2010-05" db="EMBL/GenBank/DDBJ databases">
        <title>The genome sequence of Magnaporthe poae strain ATCC 64411.</title>
        <authorList>
            <person name="Ma L.-J."/>
            <person name="Dead R."/>
            <person name="Young S."/>
            <person name="Zeng Q."/>
            <person name="Koehrsen M."/>
            <person name="Alvarado L."/>
            <person name="Berlin A."/>
            <person name="Chapman S.B."/>
            <person name="Chen Z."/>
            <person name="Freedman E."/>
            <person name="Gellesch M."/>
            <person name="Goldberg J."/>
            <person name="Griggs A."/>
            <person name="Gujja S."/>
            <person name="Heilman E.R."/>
            <person name="Heiman D."/>
            <person name="Hepburn T."/>
            <person name="Howarth C."/>
            <person name="Jen D."/>
            <person name="Larson L."/>
            <person name="Mehta T."/>
            <person name="Neiman D."/>
            <person name="Pearson M."/>
            <person name="Roberts A."/>
            <person name="Saif S."/>
            <person name="Shea T."/>
            <person name="Shenoy N."/>
            <person name="Sisk P."/>
            <person name="Stolte C."/>
            <person name="Sykes S."/>
            <person name="Walk T."/>
            <person name="White J."/>
            <person name="Yandava C."/>
            <person name="Haas B."/>
            <person name="Nusbaum C."/>
            <person name="Birren B."/>
        </authorList>
    </citation>
    <scope>NUCLEOTIDE SEQUENCE [LARGE SCALE GENOMIC DNA]</scope>
    <source>
        <strain evidence="5">ATCC 64411 / 73-15</strain>
    </source>
</reference>
<dbReference type="EMBL" id="ADBL01002065">
    <property type="status" value="NOT_ANNOTATED_CDS"/>
    <property type="molecule type" value="Genomic_DNA"/>
</dbReference>
<name>A0A0C4E7N5_MAGP6</name>
<proteinExistence type="predicted"/>
<dbReference type="OrthoDB" id="5229124at2759"/>
<dbReference type="eggNOG" id="ENOG502SNB9">
    <property type="taxonomic scope" value="Eukaryota"/>
</dbReference>
<reference evidence="3" key="3">
    <citation type="submission" date="2011-03" db="EMBL/GenBank/DDBJ databases">
        <title>Annotation of Magnaporthe poae ATCC 64411.</title>
        <authorList>
            <person name="Ma L.-J."/>
            <person name="Dead R."/>
            <person name="Young S.K."/>
            <person name="Zeng Q."/>
            <person name="Gargeya S."/>
            <person name="Fitzgerald M."/>
            <person name="Haas B."/>
            <person name="Abouelleil A."/>
            <person name="Alvarado L."/>
            <person name="Arachchi H.M."/>
            <person name="Berlin A."/>
            <person name="Brown A."/>
            <person name="Chapman S.B."/>
            <person name="Chen Z."/>
            <person name="Dunbar C."/>
            <person name="Freedman E."/>
            <person name="Gearin G."/>
            <person name="Gellesch M."/>
            <person name="Goldberg J."/>
            <person name="Griggs A."/>
            <person name="Gujja S."/>
            <person name="Heiman D."/>
            <person name="Howarth C."/>
            <person name="Larson L."/>
            <person name="Lui A."/>
            <person name="MacDonald P.J.P."/>
            <person name="Mehta T."/>
            <person name="Montmayeur A."/>
            <person name="Murphy C."/>
            <person name="Neiman D."/>
            <person name="Pearson M."/>
            <person name="Priest M."/>
            <person name="Roberts A."/>
            <person name="Saif S."/>
            <person name="Shea T."/>
            <person name="Shenoy N."/>
            <person name="Sisk P."/>
            <person name="Stolte C."/>
            <person name="Sykes S."/>
            <person name="Yandava C."/>
            <person name="Wortman J."/>
            <person name="Nusbaum C."/>
            <person name="Birren B."/>
        </authorList>
    </citation>
    <scope>NUCLEOTIDE SEQUENCE</scope>
    <source>
        <strain evidence="3">ATCC 64411</strain>
    </source>
</reference>
<accession>A0A0C4E7N5</accession>
<dbReference type="EMBL" id="GL876973">
    <property type="protein sequence ID" value="KLU89580.1"/>
    <property type="molecule type" value="Genomic_DNA"/>
</dbReference>
<evidence type="ECO:0000313" key="4">
    <source>
        <dbReference type="EnsemblFungi" id="MAPG_08551T0"/>
    </source>
</evidence>
<dbReference type="VEuPathDB" id="FungiDB:MAPG_08551"/>
<keyword evidence="5" id="KW-1185">Reference proteome</keyword>
<evidence type="ECO:0000256" key="1">
    <source>
        <dbReference type="SAM" id="MobiDB-lite"/>
    </source>
</evidence>
<dbReference type="InterPro" id="IPR051678">
    <property type="entry name" value="AGP_Transferase"/>
</dbReference>